<dbReference type="EMBL" id="ML978070">
    <property type="protein sequence ID" value="KAF2014478.1"/>
    <property type="molecule type" value="Genomic_DNA"/>
</dbReference>
<dbReference type="RefSeq" id="XP_033382817.1">
    <property type="nucleotide sequence ID" value="XM_033532102.1"/>
</dbReference>
<dbReference type="SUPFAM" id="SSF51322">
    <property type="entry name" value="Cyanovirin-N"/>
    <property type="match status" value="1"/>
</dbReference>
<proteinExistence type="predicted"/>
<dbReference type="AlphaFoldDB" id="A0A6A5XMK8"/>
<keyword evidence="3" id="KW-1185">Reference proteome</keyword>
<dbReference type="InterPro" id="IPR011058">
    <property type="entry name" value="Cyanovirin-N"/>
</dbReference>
<reference evidence="2" key="1">
    <citation type="journal article" date="2020" name="Stud. Mycol.">
        <title>101 Dothideomycetes genomes: a test case for predicting lifestyles and emergence of pathogens.</title>
        <authorList>
            <person name="Haridas S."/>
            <person name="Albert R."/>
            <person name="Binder M."/>
            <person name="Bloem J."/>
            <person name="Labutti K."/>
            <person name="Salamov A."/>
            <person name="Andreopoulos B."/>
            <person name="Baker S."/>
            <person name="Barry K."/>
            <person name="Bills G."/>
            <person name="Bluhm B."/>
            <person name="Cannon C."/>
            <person name="Castanera R."/>
            <person name="Culley D."/>
            <person name="Daum C."/>
            <person name="Ezra D."/>
            <person name="Gonzalez J."/>
            <person name="Henrissat B."/>
            <person name="Kuo A."/>
            <person name="Liang C."/>
            <person name="Lipzen A."/>
            <person name="Lutzoni F."/>
            <person name="Magnuson J."/>
            <person name="Mondo S."/>
            <person name="Nolan M."/>
            <person name="Ohm R."/>
            <person name="Pangilinan J."/>
            <person name="Park H.-J."/>
            <person name="Ramirez L."/>
            <person name="Alfaro M."/>
            <person name="Sun H."/>
            <person name="Tritt A."/>
            <person name="Yoshinaga Y."/>
            <person name="Zwiers L.-H."/>
            <person name="Turgeon B."/>
            <person name="Goodwin S."/>
            <person name="Spatafora J."/>
            <person name="Crous P."/>
            <person name="Grigoriev I."/>
        </authorList>
    </citation>
    <scope>NUCLEOTIDE SEQUENCE</scope>
    <source>
        <strain evidence="2">CBS 175.79</strain>
    </source>
</reference>
<dbReference type="GeneID" id="54289499"/>
<dbReference type="Gene3D" id="2.30.60.10">
    <property type="entry name" value="Cyanovirin-N"/>
    <property type="match status" value="1"/>
</dbReference>
<evidence type="ECO:0000313" key="2">
    <source>
        <dbReference type="EMBL" id="KAF2014478.1"/>
    </source>
</evidence>
<gene>
    <name evidence="2" type="ORF">BU24DRAFT_463265</name>
</gene>
<organism evidence="2 3">
    <name type="scientific">Aaosphaeria arxii CBS 175.79</name>
    <dbReference type="NCBI Taxonomy" id="1450172"/>
    <lineage>
        <taxon>Eukaryota</taxon>
        <taxon>Fungi</taxon>
        <taxon>Dikarya</taxon>
        <taxon>Ascomycota</taxon>
        <taxon>Pezizomycotina</taxon>
        <taxon>Dothideomycetes</taxon>
        <taxon>Pleosporomycetidae</taxon>
        <taxon>Pleosporales</taxon>
        <taxon>Pleosporales incertae sedis</taxon>
        <taxon>Aaosphaeria</taxon>
    </lineage>
</organism>
<dbReference type="PANTHER" id="PTHR42076:SF1">
    <property type="entry name" value="CYANOVIRIN-N DOMAIN-CONTAINING PROTEIN"/>
    <property type="match status" value="1"/>
</dbReference>
<sequence length="106" mass="11708">MPDFHASAQDIELDGSVLKAHLFDVDGESHEVEIELNDILGNENGSFLWGGGGFNDTAEDVHLSFEGDDNWPILRARLQNEDGDFVDADVNLAERIGNNNGEFTFE</sequence>
<dbReference type="InterPro" id="IPR036673">
    <property type="entry name" value="Cyanovirin-N_sf"/>
</dbReference>
<dbReference type="PANTHER" id="PTHR42076">
    <property type="entry name" value="CYANOVIRIN-N HOMOLOG"/>
    <property type="match status" value="1"/>
</dbReference>
<accession>A0A6A5XMK8</accession>
<protein>
    <submittedName>
        <fullName evidence="2">CVNH domain-containing protein</fullName>
    </submittedName>
</protein>
<name>A0A6A5XMK8_9PLEO</name>
<evidence type="ECO:0000259" key="1">
    <source>
        <dbReference type="SMART" id="SM01111"/>
    </source>
</evidence>
<dbReference type="Pfam" id="PF08881">
    <property type="entry name" value="CVNH"/>
    <property type="match status" value="1"/>
</dbReference>
<dbReference type="SMART" id="SM01111">
    <property type="entry name" value="CVNH"/>
    <property type="match status" value="1"/>
</dbReference>
<dbReference type="Proteomes" id="UP000799778">
    <property type="component" value="Unassembled WGS sequence"/>
</dbReference>
<feature type="domain" description="Cyanovirin-N" evidence="1">
    <location>
        <begin position="3"/>
        <end position="105"/>
    </location>
</feature>
<dbReference type="OrthoDB" id="2441380at2759"/>
<evidence type="ECO:0000313" key="3">
    <source>
        <dbReference type="Proteomes" id="UP000799778"/>
    </source>
</evidence>